<dbReference type="GO" id="GO:0016805">
    <property type="term" value="F:dipeptidase activity"/>
    <property type="evidence" value="ECO:0007669"/>
    <property type="project" value="TreeGrafter"/>
</dbReference>
<sequence length="468" mass="51473">MSEEDFSAICSRIEDKKEILNAVSQDIWKNPELSNEEEHAHAVLTEALSNFGFNVQKHYLLPTAFRAEYSSSSGEGPTIAILLEYDALPEIGHACGHNLIAEAGLAAAMAVKAVMEKGSSICGKLVALGTPAEEKNGGKVKMLELGAFRDVDIAMMVHPSPYNHISATTLCHAKYVVEFRGRDAHAGATPWEGRNALDAAVNCYQSIGLLRQHIKPSWRIQVIITKGGTAVNIIPSLTTLEVVLRTPTRDETRELQSRVEACFTSAAVATGCEVHFQYDAANLYENVITNRTLAGLFKKHAETLGMDTDPGEVRDLLFGSTDMGNVSHVIPSIHPFYAIQSEEVNHTRGFTKASGSTQAQQPTLLVSKAMAMTAVEILRSPQLLKEIRKDFEEDVKKEMISVISTLNWKGYEVMYYISKVYGKHCTLVPEDTLNDAFQGFPLNAFSVSLTFIDNIDSLRKFIDKNGES</sequence>
<dbReference type="InterPro" id="IPR017439">
    <property type="entry name" value="Amidohydrolase"/>
</dbReference>
<dbReference type="Pfam" id="PF07687">
    <property type="entry name" value="M20_dimer"/>
    <property type="match status" value="1"/>
</dbReference>
<evidence type="ECO:0000259" key="1">
    <source>
        <dbReference type="Pfam" id="PF07687"/>
    </source>
</evidence>
<dbReference type="InterPro" id="IPR052030">
    <property type="entry name" value="Peptidase_M20/M20A_hydrolases"/>
</dbReference>
<evidence type="ECO:0000313" key="3">
    <source>
        <dbReference type="Proteomes" id="UP001054837"/>
    </source>
</evidence>
<keyword evidence="3" id="KW-1185">Reference proteome</keyword>
<accession>A0AAV4RYK0</accession>
<organism evidence="2 3">
    <name type="scientific">Caerostris darwini</name>
    <dbReference type="NCBI Taxonomy" id="1538125"/>
    <lineage>
        <taxon>Eukaryota</taxon>
        <taxon>Metazoa</taxon>
        <taxon>Ecdysozoa</taxon>
        <taxon>Arthropoda</taxon>
        <taxon>Chelicerata</taxon>
        <taxon>Arachnida</taxon>
        <taxon>Araneae</taxon>
        <taxon>Araneomorphae</taxon>
        <taxon>Entelegynae</taxon>
        <taxon>Araneoidea</taxon>
        <taxon>Araneidae</taxon>
        <taxon>Caerostris</taxon>
    </lineage>
</organism>
<dbReference type="Gene3D" id="3.40.630.10">
    <property type="entry name" value="Zn peptidases"/>
    <property type="match status" value="1"/>
</dbReference>
<dbReference type="SUPFAM" id="SSF55031">
    <property type="entry name" value="Bacterial exopeptidase dimerisation domain"/>
    <property type="match status" value="1"/>
</dbReference>
<evidence type="ECO:0000313" key="2">
    <source>
        <dbReference type="EMBL" id="GIY25779.1"/>
    </source>
</evidence>
<dbReference type="InterPro" id="IPR011650">
    <property type="entry name" value="Peptidase_M20_dimer"/>
</dbReference>
<dbReference type="NCBIfam" id="TIGR01891">
    <property type="entry name" value="amidohydrolases"/>
    <property type="match status" value="1"/>
</dbReference>
<name>A0AAV4RYK0_9ARAC</name>
<dbReference type="AlphaFoldDB" id="A0AAV4RYK0"/>
<gene>
    <name evidence="2" type="primary">Pm20d2</name>
    <name evidence="2" type="ORF">CDAR_458381</name>
</gene>
<dbReference type="PANTHER" id="PTHR30575:SF0">
    <property type="entry name" value="XAA-ARG DIPEPTIDASE"/>
    <property type="match status" value="1"/>
</dbReference>
<dbReference type="PANTHER" id="PTHR30575">
    <property type="entry name" value="PEPTIDASE M20"/>
    <property type="match status" value="1"/>
</dbReference>
<dbReference type="InterPro" id="IPR002933">
    <property type="entry name" value="Peptidase_M20"/>
</dbReference>
<dbReference type="CDD" id="cd05672">
    <property type="entry name" value="M20_ACY1L2-like"/>
    <property type="match status" value="1"/>
</dbReference>
<protein>
    <submittedName>
        <fullName evidence="2">Peptidase M20 domain-containing protein 2</fullName>
    </submittedName>
</protein>
<dbReference type="Gene3D" id="3.30.70.360">
    <property type="match status" value="1"/>
</dbReference>
<feature type="domain" description="Peptidase M20 dimerisation" evidence="1">
    <location>
        <begin position="173"/>
        <end position="268"/>
    </location>
</feature>
<dbReference type="Proteomes" id="UP001054837">
    <property type="component" value="Unassembled WGS sequence"/>
</dbReference>
<dbReference type="FunFam" id="3.30.70.360:FF:000004">
    <property type="entry name" value="Peptidase M20 domain-containing protein 2"/>
    <property type="match status" value="1"/>
</dbReference>
<dbReference type="Pfam" id="PF01546">
    <property type="entry name" value="Peptidase_M20"/>
    <property type="match status" value="1"/>
</dbReference>
<dbReference type="InterPro" id="IPR036264">
    <property type="entry name" value="Bact_exopeptidase_dim_dom"/>
</dbReference>
<reference evidence="2 3" key="1">
    <citation type="submission" date="2021-06" db="EMBL/GenBank/DDBJ databases">
        <title>Caerostris darwini draft genome.</title>
        <authorList>
            <person name="Kono N."/>
            <person name="Arakawa K."/>
        </authorList>
    </citation>
    <scope>NUCLEOTIDE SEQUENCE [LARGE SCALE GENOMIC DNA]</scope>
</reference>
<proteinExistence type="predicted"/>
<comment type="caution">
    <text evidence="2">The sequence shown here is derived from an EMBL/GenBank/DDBJ whole genome shotgun (WGS) entry which is preliminary data.</text>
</comment>
<dbReference type="EMBL" id="BPLQ01006848">
    <property type="protein sequence ID" value="GIY25779.1"/>
    <property type="molecule type" value="Genomic_DNA"/>
</dbReference>
<dbReference type="SUPFAM" id="SSF53187">
    <property type="entry name" value="Zn-dependent exopeptidases"/>
    <property type="match status" value="1"/>
</dbReference>